<gene>
    <name evidence="1" type="ORF">F444_13881</name>
</gene>
<proteinExistence type="predicted"/>
<organism evidence="1 2">
    <name type="scientific">Phytophthora nicotianae P1976</name>
    <dbReference type="NCBI Taxonomy" id="1317066"/>
    <lineage>
        <taxon>Eukaryota</taxon>
        <taxon>Sar</taxon>
        <taxon>Stramenopiles</taxon>
        <taxon>Oomycota</taxon>
        <taxon>Peronosporomycetes</taxon>
        <taxon>Peronosporales</taxon>
        <taxon>Peronosporaceae</taxon>
        <taxon>Phytophthora</taxon>
    </lineage>
</organism>
<reference evidence="1 2" key="1">
    <citation type="submission" date="2013-11" db="EMBL/GenBank/DDBJ databases">
        <title>The Genome Sequence of Phytophthora parasitica P1976.</title>
        <authorList>
            <consortium name="The Broad Institute Genomics Platform"/>
            <person name="Russ C."/>
            <person name="Tyler B."/>
            <person name="Panabieres F."/>
            <person name="Shan W."/>
            <person name="Tripathy S."/>
            <person name="Grunwald N."/>
            <person name="Machado M."/>
            <person name="Johnson C.S."/>
            <person name="Walker B."/>
            <person name="Young S."/>
            <person name="Zeng Q."/>
            <person name="Gargeya S."/>
            <person name="Fitzgerald M."/>
            <person name="Haas B."/>
            <person name="Abouelleil A."/>
            <person name="Allen A.W."/>
            <person name="Alvarado L."/>
            <person name="Arachchi H.M."/>
            <person name="Berlin A.M."/>
            <person name="Chapman S.B."/>
            <person name="Gainer-Dewar J."/>
            <person name="Goldberg J."/>
            <person name="Griggs A."/>
            <person name="Gujja S."/>
            <person name="Hansen M."/>
            <person name="Howarth C."/>
            <person name="Imamovic A."/>
            <person name="Ireland A."/>
            <person name="Larimer J."/>
            <person name="McCowan C."/>
            <person name="Murphy C."/>
            <person name="Pearson M."/>
            <person name="Poon T.W."/>
            <person name="Priest M."/>
            <person name="Roberts A."/>
            <person name="Saif S."/>
            <person name="Shea T."/>
            <person name="Sisk P."/>
            <person name="Sykes S."/>
            <person name="Wortman J."/>
            <person name="Nusbaum C."/>
            <person name="Birren B."/>
        </authorList>
    </citation>
    <scope>NUCLEOTIDE SEQUENCE [LARGE SCALE GENOMIC DNA]</scope>
    <source>
        <strain evidence="1 2">P1976</strain>
    </source>
</reference>
<name>A0A080ZSF9_PHYNI</name>
<protein>
    <submittedName>
        <fullName evidence="1">Uncharacterized protein</fullName>
    </submittedName>
</protein>
<accession>A0A080ZSF9</accession>
<comment type="caution">
    <text evidence="1">The sequence shown here is derived from an EMBL/GenBank/DDBJ whole genome shotgun (WGS) entry which is preliminary data.</text>
</comment>
<evidence type="ECO:0000313" key="1">
    <source>
        <dbReference type="EMBL" id="ETO69570.1"/>
    </source>
</evidence>
<dbReference type="AlphaFoldDB" id="A0A080ZSF9"/>
<sequence length="30" mass="3320">MVVRLKKGLVADNWLGPLTSLQTQLRVLVA</sequence>
<dbReference type="EMBL" id="ANJA01002531">
    <property type="protein sequence ID" value="ETO69570.1"/>
    <property type="molecule type" value="Genomic_DNA"/>
</dbReference>
<evidence type="ECO:0000313" key="2">
    <source>
        <dbReference type="Proteomes" id="UP000028582"/>
    </source>
</evidence>
<dbReference type="Proteomes" id="UP000028582">
    <property type="component" value="Unassembled WGS sequence"/>
</dbReference>